<keyword evidence="3" id="KW-0288">FMN</keyword>
<organism evidence="7 8">
    <name type="scientific">Bradyrhizobium lablabi</name>
    <dbReference type="NCBI Taxonomy" id="722472"/>
    <lineage>
        <taxon>Bacteria</taxon>
        <taxon>Pseudomonadati</taxon>
        <taxon>Pseudomonadota</taxon>
        <taxon>Alphaproteobacteria</taxon>
        <taxon>Hyphomicrobiales</taxon>
        <taxon>Nitrobacteraceae</taxon>
        <taxon>Bradyrhizobium</taxon>
    </lineage>
</organism>
<dbReference type="GO" id="GO:0004459">
    <property type="term" value="F:L-lactate dehydrogenase (NAD+) activity"/>
    <property type="evidence" value="ECO:0007669"/>
    <property type="project" value="TreeGrafter"/>
</dbReference>
<dbReference type="InterPro" id="IPR000262">
    <property type="entry name" value="FMN-dep_DH"/>
</dbReference>
<dbReference type="EMBL" id="LT670844">
    <property type="protein sequence ID" value="SHL97343.1"/>
    <property type="molecule type" value="Genomic_DNA"/>
</dbReference>
<dbReference type="GO" id="GO:0009060">
    <property type="term" value="P:aerobic respiration"/>
    <property type="evidence" value="ECO:0007669"/>
    <property type="project" value="TreeGrafter"/>
</dbReference>
<dbReference type="Pfam" id="PF01070">
    <property type="entry name" value="FMN_dh"/>
    <property type="match status" value="1"/>
</dbReference>
<reference evidence="7 8" key="1">
    <citation type="submission" date="2016-11" db="EMBL/GenBank/DDBJ databases">
        <authorList>
            <person name="Jaros S."/>
            <person name="Januszkiewicz K."/>
            <person name="Wedrychowicz H."/>
        </authorList>
    </citation>
    <scope>NUCLEOTIDE SEQUENCE [LARGE SCALE GENOMIC DNA]</scope>
    <source>
        <strain evidence="7 8">GAS499</strain>
    </source>
</reference>
<dbReference type="SUPFAM" id="SSF51395">
    <property type="entry name" value="FMN-linked oxidoreductases"/>
    <property type="match status" value="1"/>
</dbReference>
<dbReference type="GO" id="GO:0010181">
    <property type="term" value="F:FMN binding"/>
    <property type="evidence" value="ECO:0007669"/>
    <property type="project" value="InterPro"/>
</dbReference>
<evidence type="ECO:0000256" key="5">
    <source>
        <dbReference type="ARBA" id="ARBA00024042"/>
    </source>
</evidence>
<evidence type="ECO:0000256" key="2">
    <source>
        <dbReference type="ARBA" id="ARBA00022630"/>
    </source>
</evidence>
<evidence type="ECO:0000313" key="7">
    <source>
        <dbReference type="EMBL" id="SHL97343.1"/>
    </source>
</evidence>
<accession>A0A1M7F048</accession>
<feature type="domain" description="FMN hydroxy acid dehydrogenase" evidence="6">
    <location>
        <begin position="90"/>
        <end position="430"/>
    </location>
</feature>
<evidence type="ECO:0000256" key="3">
    <source>
        <dbReference type="ARBA" id="ARBA00022643"/>
    </source>
</evidence>
<protein>
    <submittedName>
        <fullName evidence="7">Glycolate oxidase</fullName>
    </submittedName>
</protein>
<dbReference type="CDD" id="cd02809">
    <property type="entry name" value="alpha_hydroxyacid_oxid_FMN"/>
    <property type="match status" value="1"/>
</dbReference>
<dbReference type="PANTHER" id="PTHR10578">
    <property type="entry name" value="S -2-HYDROXY-ACID OXIDASE-RELATED"/>
    <property type="match status" value="1"/>
</dbReference>
<dbReference type="InterPro" id="IPR012133">
    <property type="entry name" value="Alpha-hydoxy_acid_DH_FMN"/>
</dbReference>
<keyword evidence="4" id="KW-0560">Oxidoreductase</keyword>
<name>A0A1M7F048_9BRAD</name>
<dbReference type="InterPro" id="IPR013785">
    <property type="entry name" value="Aldolase_TIM"/>
</dbReference>
<gene>
    <name evidence="7" type="ORF">SAMN05444159_7337</name>
</gene>
<comment type="similarity">
    <text evidence="5">Belongs to the FMN-dependent alpha-hydroxy acid dehydrogenase family.</text>
</comment>
<dbReference type="PANTHER" id="PTHR10578:SF107">
    <property type="entry name" value="2-HYDROXYACID OXIDASE 1"/>
    <property type="match status" value="1"/>
</dbReference>
<keyword evidence="2" id="KW-0285">Flavoprotein</keyword>
<evidence type="ECO:0000259" key="6">
    <source>
        <dbReference type="PROSITE" id="PS51349"/>
    </source>
</evidence>
<dbReference type="InterPro" id="IPR008259">
    <property type="entry name" value="FMN_hydac_DH_AS"/>
</dbReference>
<comment type="cofactor">
    <cofactor evidence="1">
        <name>FMN</name>
        <dbReference type="ChEBI" id="CHEBI:58210"/>
    </cofactor>
</comment>
<evidence type="ECO:0000313" key="8">
    <source>
        <dbReference type="Proteomes" id="UP000189935"/>
    </source>
</evidence>
<dbReference type="PROSITE" id="PS51349">
    <property type="entry name" value="FMN_HYDROXY_ACID_DH_2"/>
    <property type="match status" value="1"/>
</dbReference>
<dbReference type="GO" id="GO:0005886">
    <property type="term" value="C:plasma membrane"/>
    <property type="evidence" value="ECO:0007669"/>
    <property type="project" value="TreeGrafter"/>
</dbReference>
<dbReference type="Proteomes" id="UP000189935">
    <property type="component" value="Chromosome I"/>
</dbReference>
<evidence type="ECO:0000256" key="1">
    <source>
        <dbReference type="ARBA" id="ARBA00001917"/>
    </source>
</evidence>
<dbReference type="AlphaFoldDB" id="A0A1M7F048"/>
<proteinExistence type="inferred from homology"/>
<dbReference type="InterPro" id="IPR037396">
    <property type="entry name" value="FMN_HAD"/>
</dbReference>
<dbReference type="Gene3D" id="3.20.20.70">
    <property type="entry name" value="Aldolase class I"/>
    <property type="match status" value="1"/>
</dbReference>
<sequence>MSAIALIAAPRLLNVALGPDGFLTTETDGSRLKAGTTWVVGSRPADTCHGKFRDGAEAQDAIGDDKGKAFEGEDLMNEATRIPPAVELGASGEEFQNLHEFVRKARANLNQNCWDYIVGAAETETTMRRNRMALDEIAFRPRVLRNVTKVDPSVELFGRKLRLPVVLAPVGALELFDPGAAASVARGVGSFGAAHMLSSVSEPGLEKTAEAAPDALRMYQLYVRGGDAYVEDCVNRATACGYSAFCLTVDTAHYSRRERDIAKRYVRASRVRATGGDFQKGLEWRTVKLIKDKFKIPLVIKGIATAEDAAIALDHGVDWIYVSNHGGRQLDHGRGAMQVLPEVVAAVAGRAKIMVDGSFCRGTDIVKAIASGADLVGIGRLQCWALAAKGEAGIVRMLELLEDEVIRCLGLLGLTSFAELDKSYLHAASPTNLPSVFSAFPLLEIEPYRY</sequence>
<evidence type="ECO:0000256" key="4">
    <source>
        <dbReference type="ARBA" id="ARBA00023002"/>
    </source>
</evidence>
<dbReference type="PROSITE" id="PS00557">
    <property type="entry name" value="FMN_HYDROXY_ACID_DH_1"/>
    <property type="match status" value="1"/>
</dbReference>